<organism evidence="1 2">
    <name type="scientific">Stylosanthes scabra</name>
    <dbReference type="NCBI Taxonomy" id="79078"/>
    <lineage>
        <taxon>Eukaryota</taxon>
        <taxon>Viridiplantae</taxon>
        <taxon>Streptophyta</taxon>
        <taxon>Embryophyta</taxon>
        <taxon>Tracheophyta</taxon>
        <taxon>Spermatophyta</taxon>
        <taxon>Magnoliopsida</taxon>
        <taxon>eudicotyledons</taxon>
        <taxon>Gunneridae</taxon>
        <taxon>Pentapetalae</taxon>
        <taxon>rosids</taxon>
        <taxon>fabids</taxon>
        <taxon>Fabales</taxon>
        <taxon>Fabaceae</taxon>
        <taxon>Papilionoideae</taxon>
        <taxon>50 kb inversion clade</taxon>
        <taxon>dalbergioids sensu lato</taxon>
        <taxon>Dalbergieae</taxon>
        <taxon>Pterocarpus clade</taxon>
        <taxon>Stylosanthes</taxon>
    </lineage>
</organism>
<evidence type="ECO:0000313" key="1">
    <source>
        <dbReference type="EMBL" id="MED6184245.1"/>
    </source>
</evidence>
<gene>
    <name evidence="1" type="ORF">PIB30_045639</name>
</gene>
<sequence>HKFAPKLEKRWGRQRLNEGISHLLRCRVVSKVDDKQVVAKNHRQCWTRLSQLSKKILNPLDLGDDVEGIEDAESGGGLLIIQIARPIRIRKNRKS</sequence>
<reference evidence="1 2" key="1">
    <citation type="journal article" date="2023" name="Plants (Basel)">
        <title>Bridging the Gap: Combining Genomics and Transcriptomics Approaches to Understand Stylosanthes scabra, an Orphan Legume from the Brazilian Caatinga.</title>
        <authorList>
            <person name="Ferreira-Neto J.R.C."/>
            <person name="da Silva M.D."/>
            <person name="Binneck E."/>
            <person name="de Melo N.F."/>
            <person name="da Silva R.H."/>
            <person name="de Melo A.L.T.M."/>
            <person name="Pandolfi V."/>
            <person name="Bustamante F.O."/>
            <person name="Brasileiro-Vidal A.C."/>
            <person name="Benko-Iseppon A.M."/>
        </authorList>
    </citation>
    <scope>NUCLEOTIDE SEQUENCE [LARGE SCALE GENOMIC DNA]</scope>
    <source>
        <tissue evidence="1">Leaves</tissue>
    </source>
</reference>
<proteinExistence type="predicted"/>
<accession>A0ABU6WE85</accession>
<dbReference type="EMBL" id="JASCZI010181522">
    <property type="protein sequence ID" value="MED6184245.1"/>
    <property type="molecule type" value="Genomic_DNA"/>
</dbReference>
<evidence type="ECO:0000313" key="2">
    <source>
        <dbReference type="Proteomes" id="UP001341840"/>
    </source>
</evidence>
<name>A0ABU6WE85_9FABA</name>
<keyword evidence="2" id="KW-1185">Reference proteome</keyword>
<feature type="non-terminal residue" evidence="1">
    <location>
        <position position="1"/>
    </location>
</feature>
<dbReference type="Proteomes" id="UP001341840">
    <property type="component" value="Unassembled WGS sequence"/>
</dbReference>
<protein>
    <submittedName>
        <fullName evidence="1">Uncharacterized protein</fullName>
    </submittedName>
</protein>
<comment type="caution">
    <text evidence="1">The sequence shown here is derived from an EMBL/GenBank/DDBJ whole genome shotgun (WGS) entry which is preliminary data.</text>
</comment>